<sequence length="197" mass="19749">MGKAVGAAAVAVGEDETEGGAGMPNRCKPRVSFAISAEGSRHLQEQVTSHSYKAGPSCATAADASSSKAPPTLPAGPASILGVTALPILQMSQAQQAQQAQQQAVLASPAAADLRGSCSTSAYSSAESLLQAATAVPAGAACSSLPELHQQATRRTFTNLAAPATPILRDVLSSSGTTLQGAATYGSDQYSCSCKQQ</sequence>
<evidence type="ECO:0000313" key="2">
    <source>
        <dbReference type="EMBL" id="SZX71332.1"/>
    </source>
</evidence>
<protein>
    <submittedName>
        <fullName evidence="2">Uncharacterized protein</fullName>
    </submittedName>
</protein>
<dbReference type="AlphaFoldDB" id="A0A383W2J0"/>
<evidence type="ECO:0000313" key="3">
    <source>
        <dbReference type="Proteomes" id="UP000256970"/>
    </source>
</evidence>
<accession>A0A383W2J0</accession>
<dbReference type="EMBL" id="FNXT01001044">
    <property type="protein sequence ID" value="SZX71332.1"/>
    <property type="molecule type" value="Genomic_DNA"/>
</dbReference>
<proteinExistence type="predicted"/>
<reference evidence="2 3" key="1">
    <citation type="submission" date="2016-10" db="EMBL/GenBank/DDBJ databases">
        <authorList>
            <person name="Cai Z."/>
        </authorList>
    </citation>
    <scope>NUCLEOTIDE SEQUENCE [LARGE SCALE GENOMIC DNA]</scope>
</reference>
<evidence type="ECO:0000256" key="1">
    <source>
        <dbReference type="SAM" id="MobiDB-lite"/>
    </source>
</evidence>
<dbReference type="Proteomes" id="UP000256970">
    <property type="component" value="Unassembled WGS sequence"/>
</dbReference>
<keyword evidence="3" id="KW-1185">Reference proteome</keyword>
<gene>
    <name evidence="2" type="ORF">BQ4739_LOCUS11464</name>
</gene>
<name>A0A383W2J0_TETOB</name>
<feature type="region of interest" description="Disordered" evidence="1">
    <location>
        <begin position="1"/>
        <end position="27"/>
    </location>
</feature>
<organism evidence="2 3">
    <name type="scientific">Tetradesmus obliquus</name>
    <name type="common">Green alga</name>
    <name type="synonym">Acutodesmus obliquus</name>
    <dbReference type="NCBI Taxonomy" id="3088"/>
    <lineage>
        <taxon>Eukaryota</taxon>
        <taxon>Viridiplantae</taxon>
        <taxon>Chlorophyta</taxon>
        <taxon>core chlorophytes</taxon>
        <taxon>Chlorophyceae</taxon>
        <taxon>CS clade</taxon>
        <taxon>Sphaeropleales</taxon>
        <taxon>Scenedesmaceae</taxon>
        <taxon>Tetradesmus</taxon>
    </lineage>
</organism>
<feature type="region of interest" description="Disordered" evidence="1">
    <location>
        <begin position="44"/>
        <end position="73"/>
    </location>
</feature>
<feature type="compositionally biased region" description="Low complexity" evidence="1">
    <location>
        <begin position="1"/>
        <end position="12"/>
    </location>
</feature>